<evidence type="ECO:0000256" key="1">
    <source>
        <dbReference type="ARBA" id="ARBA00005187"/>
    </source>
</evidence>
<evidence type="ECO:0000256" key="7">
    <source>
        <dbReference type="ARBA" id="ARBA00022962"/>
    </source>
</evidence>
<dbReference type="Gene3D" id="3.40.50.620">
    <property type="entry name" value="HUPs"/>
    <property type="match status" value="1"/>
</dbReference>
<keyword evidence="7 9" id="KW-0315">Glutamine amidotransferase</keyword>
<dbReference type="PANTHER" id="PTHR43284:SF1">
    <property type="entry name" value="ASPARAGINE SYNTHETASE"/>
    <property type="match status" value="1"/>
</dbReference>
<dbReference type="PIRSF" id="PIRSF001589">
    <property type="entry name" value="Asn_synthetase_glu-h"/>
    <property type="match status" value="1"/>
</dbReference>
<name>A0A9D2UVZ6_9ACTN</name>
<keyword evidence="6 9" id="KW-0061">Asparagine biosynthesis</keyword>
<evidence type="ECO:0000256" key="11">
    <source>
        <dbReference type="PIRSR" id="PIRSR001589-3"/>
    </source>
</evidence>
<dbReference type="Proteomes" id="UP000786989">
    <property type="component" value="Unassembled WGS sequence"/>
</dbReference>
<reference evidence="13" key="2">
    <citation type="submission" date="2021-09" db="EMBL/GenBank/DDBJ databases">
        <authorList>
            <person name="Gilroy R."/>
        </authorList>
    </citation>
    <scope>NUCLEOTIDE SEQUENCE</scope>
    <source>
        <strain evidence="13">ChiGjej6B6-11269</strain>
    </source>
</reference>
<dbReference type="CDD" id="cd01991">
    <property type="entry name" value="Asn_synthase_B_C"/>
    <property type="match status" value="1"/>
</dbReference>
<evidence type="ECO:0000313" key="14">
    <source>
        <dbReference type="Proteomes" id="UP000786989"/>
    </source>
</evidence>
<evidence type="ECO:0000313" key="13">
    <source>
        <dbReference type="EMBL" id="HJF65083.1"/>
    </source>
</evidence>
<sequence length="615" mass="70815">MCGFVGFTGSIENKEAVLEAMMNRIVHRGPDMGGQYFDGDVSMGFRRLSILDLSEAGRQPMTSVDGNVTVTFNGEIYNFQELRAQLEAAGHTFHCNADTEVLVHGYEEWGEGLVDRLRGMYGFVIYDKRNQRLYGARDIFGIKPFYYGRTAQGDLLFGSEIKSFLDHPGFVKAVNKKALRPYLTLQFPATEETFFAGVYKLEAAHCFTYDLATREMNVRRYWQCDFSDDNSKNFDEYVDECDQVVHESVAAHRIADVKVGSFLSGGVDSSYIAACLMPDNTFSVGFDYKDFNETNYAAELSDKLGIKNYRKMIDGDDFFGALETIQYHMDEPQSNLSSVPLYFLAQLAAEQVTVVLSGEGADELFAGYEWYEDTPEMAKFKRTVPLGVRRALGSLVQHLPYFKGHNFLTKCAEVPERWYVGQANVYSPEEADDILKPDYDQGPNAFELCAPVYAQVPQFCELSKKQYLDMNMWLPGDILLKADKMCMAHSLELRVPFLDKKVMEFAQHVPARFRVNENGNKQVLRHAANRCLPDEWATRPKKGFPVPIKFWLREQKYYDYVKEYFQADFAEEFFDREKLMKLLDDHFEGRALNQRKIYTALTFLIWYKRFFIEEK</sequence>
<dbReference type="Gene3D" id="3.60.20.10">
    <property type="entry name" value="Glutamine Phosphoribosylpyrophosphate, subunit 1, domain 1"/>
    <property type="match status" value="1"/>
</dbReference>
<dbReference type="AlphaFoldDB" id="A0A9D2UVZ6"/>
<organism evidence="13 14">
    <name type="scientific">Slackia equolifaciens</name>
    <dbReference type="NCBI Taxonomy" id="498718"/>
    <lineage>
        <taxon>Bacteria</taxon>
        <taxon>Bacillati</taxon>
        <taxon>Actinomycetota</taxon>
        <taxon>Coriobacteriia</taxon>
        <taxon>Eggerthellales</taxon>
        <taxon>Eggerthellaceae</taxon>
        <taxon>Slackia</taxon>
    </lineage>
</organism>
<dbReference type="InterPro" id="IPR033738">
    <property type="entry name" value="AsnB_N"/>
</dbReference>
<comment type="caution">
    <text evidence="13">The sequence shown here is derived from an EMBL/GenBank/DDBJ whole genome shotgun (WGS) entry which is preliminary data.</text>
</comment>
<protein>
    <recommendedName>
        <fullName evidence="3">asparagine synthase (glutamine-hydrolyzing)</fullName>
        <ecNumber evidence="3">6.3.5.4</ecNumber>
    </recommendedName>
</protein>
<keyword evidence="5 10" id="KW-0067">ATP-binding</keyword>
<dbReference type="InterPro" id="IPR014729">
    <property type="entry name" value="Rossmann-like_a/b/a_fold"/>
</dbReference>
<dbReference type="InterPro" id="IPR001962">
    <property type="entry name" value="Asn_synthase"/>
</dbReference>
<dbReference type="InterPro" id="IPR029055">
    <property type="entry name" value="Ntn_hydrolases_N"/>
</dbReference>
<dbReference type="GO" id="GO:0005524">
    <property type="term" value="F:ATP binding"/>
    <property type="evidence" value="ECO:0007669"/>
    <property type="project" value="UniProtKB-KW"/>
</dbReference>
<evidence type="ECO:0000259" key="12">
    <source>
        <dbReference type="PROSITE" id="PS51278"/>
    </source>
</evidence>
<dbReference type="GO" id="GO:0004066">
    <property type="term" value="F:asparagine synthase (glutamine-hydrolyzing) activity"/>
    <property type="evidence" value="ECO:0007669"/>
    <property type="project" value="UniProtKB-EC"/>
</dbReference>
<evidence type="ECO:0000256" key="4">
    <source>
        <dbReference type="ARBA" id="ARBA00022741"/>
    </source>
</evidence>
<proteinExistence type="inferred from homology"/>
<evidence type="ECO:0000256" key="5">
    <source>
        <dbReference type="ARBA" id="ARBA00022840"/>
    </source>
</evidence>
<dbReference type="InterPro" id="IPR006426">
    <property type="entry name" value="Asn_synth_AEB"/>
</dbReference>
<dbReference type="SUPFAM" id="SSF56235">
    <property type="entry name" value="N-terminal nucleophile aminohydrolases (Ntn hydrolases)"/>
    <property type="match status" value="1"/>
</dbReference>
<dbReference type="PANTHER" id="PTHR43284">
    <property type="entry name" value="ASPARAGINE SYNTHETASE (GLUTAMINE-HYDROLYZING)"/>
    <property type="match status" value="1"/>
</dbReference>
<evidence type="ECO:0000256" key="10">
    <source>
        <dbReference type="PIRSR" id="PIRSR001589-2"/>
    </source>
</evidence>
<evidence type="ECO:0000256" key="8">
    <source>
        <dbReference type="ARBA" id="ARBA00048741"/>
    </source>
</evidence>
<accession>A0A9D2UVZ6</accession>
<dbReference type="NCBIfam" id="TIGR01536">
    <property type="entry name" value="asn_synth_AEB"/>
    <property type="match status" value="1"/>
</dbReference>
<evidence type="ECO:0000256" key="3">
    <source>
        <dbReference type="ARBA" id="ARBA00012737"/>
    </source>
</evidence>
<feature type="binding site" evidence="10">
    <location>
        <begin position="357"/>
        <end position="358"/>
    </location>
    <ligand>
        <name>ATP</name>
        <dbReference type="ChEBI" id="CHEBI:30616"/>
    </ligand>
</feature>
<dbReference type="InterPro" id="IPR051786">
    <property type="entry name" value="ASN_synthetase/amidase"/>
</dbReference>
<dbReference type="Pfam" id="PF13537">
    <property type="entry name" value="GATase_7"/>
    <property type="match status" value="1"/>
</dbReference>
<dbReference type="CDD" id="cd00712">
    <property type="entry name" value="AsnB"/>
    <property type="match status" value="1"/>
</dbReference>
<dbReference type="EMBL" id="DYWI01000047">
    <property type="protein sequence ID" value="HJF65083.1"/>
    <property type="molecule type" value="Genomic_DNA"/>
</dbReference>
<feature type="binding site" evidence="10">
    <location>
        <position position="284"/>
    </location>
    <ligand>
        <name>ATP</name>
        <dbReference type="ChEBI" id="CHEBI:30616"/>
    </ligand>
</feature>
<feature type="active site" description="For GATase activity" evidence="9">
    <location>
        <position position="2"/>
    </location>
</feature>
<keyword evidence="13" id="KW-0436">Ligase</keyword>
<dbReference type="GO" id="GO:0006529">
    <property type="term" value="P:asparagine biosynthetic process"/>
    <property type="evidence" value="ECO:0007669"/>
    <property type="project" value="UniProtKB-KW"/>
</dbReference>
<dbReference type="GO" id="GO:0005829">
    <property type="term" value="C:cytosol"/>
    <property type="evidence" value="ECO:0007669"/>
    <property type="project" value="TreeGrafter"/>
</dbReference>
<feature type="site" description="Important for beta-aspartyl-AMP intermediate formation" evidence="11">
    <location>
        <position position="359"/>
    </location>
</feature>
<comment type="pathway">
    <text evidence="1">Amino-acid biosynthesis; L-asparagine biosynthesis; L-asparagine from L-aspartate (L-Gln route): step 1/1.</text>
</comment>
<evidence type="ECO:0000256" key="2">
    <source>
        <dbReference type="ARBA" id="ARBA00005752"/>
    </source>
</evidence>
<dbReference type="InterPro" id="IPR017932">
    <property type="entry name" value="GATase_2_dom"/>
</dbReference>
<comment type="catalytic activity">
    <reaction evidence="8">
        <text>L-aspartate + L-glutamine + ATP + H2O = L-asparagine + L-glutamate + AMP + diphosphate + H(+)</text>
        <dbReference type="Rhea" id="RHEA:12228"/>
        <dbReference type="ChEBI" id="CHEBI:15377"/>
        <dbReference type="ChEBI" id="CHEBI:15378"/>
        <dbReference type="ChEBI" id="CHEBI:29985"/>
        <dbReference type="ChEBI" id="CHEBI:29991"/>
        <dbReference type="ChEBI" id="CHEBI:30616"/>
        <dbReference type="ChEBI" id="CHEBI:33019"/>
        <dbReference type="ChEBI" id="CHEBI:58048"/>
        <dbReference type="ChEBI" id="CHEBI:58359"/>
        <dbReference type="ChEBI" id="CHEBI:456215"/>
        <dbReference type="EC" id="6.3.5.4"/>
    </reaction>
</comment>
<feature type="domain" description="Glutamine amidotransferase type-2" evidence="12">
    <location>
        <begin position="2"/>
        <end position="212"/>
    </location>
</feature>
<dbReference type="EC" id="6.3.5.4" evidence="3"/>
<keyword evidence="9" id="KW-0028">Amino-acid biosynthesis</keyword>
<dbReference type="SUPFAM" id="SSF52402">
    <property type="entry name" value="Adenine nucleotide alpha hydrolases-like"/>
    <property type="match status" value="1"/>
</dbReference>
<reference evidence="13" key="1">
    <citation type="journal article" date="2021" name="PeerJ">
        <title>Extensive microbial diversity within the chicken gut microbiome revealed by metagenomics and culture.</title>
        <authorList>
            <person name="Gilroy R."/>
            <person name="Ravi A."/>
            <person name="Getino M."/>
            <person name="Pursley I."/>
            <person name="Horton D.L."/>
            <person name="Alikhan N.F."/>
            <person name="Baker D."/>
            <person name="Gharbi K."/>
            <person name="Hall N."/>
            <person name="Watson M."/>
            <person name="Adriaenssens E.M."/>
            <person name="Foster-Nyarko E."/>
            <person name="Jarju S."/>
            <person name="Secka A."/>
            <person name="Antonio M."/>
            <person name="Oren A."/>
            <person name="Chaudhuri R.R."/>
            <person name="La Ragione R."/>
            <person name="Hildebrand F."/>
            <person name="Pallen M.J."/>
        </authorList>
    </citation>
    <scope>NUCLEOTIDE SEQUENCE</scope>
    <source>
        <strain evidence="13">ChiGjej6B6-11269</strain>
    </source>
</reference>
<comment type="similarity">
    <text evidence="2">Belongs to the asparagine synthetase family.</text>
</comment>
<feature type="binding site" evidence="10">
    <location>
        <position position="98"/>
    </location>
    <ligand>
        <name>L-glutamine</name>
        <dbReference type="ChEBI" id="CHEBI:58359"/>
    </ligand>
</feature>
<gene>
    <name evidence="13" type="primary">asnB</name>
    <name evidence="13" type="ORF">K8U77_03060</name>
</gene>
<dbReference type="PROSITE" id="PS51278">
    <property type="entry name" value="GATASE_TYPE_2"/>
    <property type="match status" value="1"/>
</dbReference>
<keyword evidence="4 10" id="KW-0547">Nucleotide-binding</keyword>
<evidence type="ECO:0000256" key="9">
    <source>
        <dbReference type="PIRSR" id="PIRSR001589-1"/>
    </source>
</evidence>
<dbReference type="Pfam" id="PF00733">
    <property type="entry name" value="Asn_synthase"/>
    <property type="match status" value="1"/>
</dbReference>
<evidence type="ECO:0000256" key="6">
    <source>
        <dbReference type="ARBA" id="ARBA00022888"/>
    </source>
</evidence>